<dbReference type="PANTHER" id="PTHR45749">
    <property type="match status" value="1"/>
</dbReference>
<evidence type="ECO:0000313" key="2">
    <source>
        <dbReference type="EMBL" id="CAF1504558.1"/>
    </source>
</evidence>
<reference evidence="2" key="1">
    <citation type="submission" date="2021-02" db="EMBL/GenBank/DDBJ databases">
        <authorList>
            <person name="Nowell W R."/>
        </authorList>
    </citation>
    <scope>NUCLEOTIDE SEQUENCE</scope>
</reference>
<feature type="domain" description="HAT C-terminal dimerisation" evidence="1">
    <location>
        <begin position="192"/>
        <end position="236"/>
    </location>
</feature>
<comment type="caution">
    <text evidence="2">The sequence shown here is derived from an EMBL/GenBank/DDBJ whole genome shotgun (WGS) entry which is preliminary data.</text>
</comment>
<dbReference type="Proteomes" id="UP000663829">
    <property type="component" value="Unassembled WGS sequence"/>
</dbReference>
<dbReference type="PANTHER" id="PTHR45749:SF21">
    <property type="entry name" value="DUF4371 DOMAIN-CONTAINING PROTEIN"/>
    <property type="match status" value="1"/>
</dbReference>
<dbReference type="Proteomes" id="UP000681722">
    <property type="component" value="Unassembled WGS sequence"/>
</dbReference>
<dbReference type="OrthoDB" id="10046160at2759"/>
<protein>
    <recommendedName>
        <fullName evidence="1">HAT C-terminal dimerisation domain-containing protein</fullName>
    </recommendedName>
</protein>
<dbReference type="EMBL" id="CAJOBC010088221">
    <property type="protein sequence ID" value="CAF4365956.1"/>
    <property type="molecule type" value="Genomic_DNA"/>
</dbReference>
<organism evidence="2 4">
    <name type="scientific">Didymodactylos carnosus</name>
    <dbReference type="NCBI Taxonomy" id="1234261"/>
    <lineage>
        <taxon>Eukaryota</taxon>
        <taxon>Metazoa</taxon>
        <taxon>Spiralia</taxon>
        <taxon>Gnathifera</taxon>
        <taxon>Rotifera</taxon>
        <taxon>Eurotatoria</taxon>
        <taxon>Bdelloidea</taxon>
        <taxon>Philodinida</taxon>
        <taxon>Philodinidae</taxon>
        <taxon>Didymodactylos</taxon>
    </lineage>
</organism>
<accession>A0A815TS27</accession>
<dbReference type="AlphaFoldDB" id="A0A815TS27"/>
<proteinExistence type="predicted"/>
<evidence type="ECO:0000313" key="4">
    <source>
        <dbReference type="Proteomes" id="UP000663829"/>
    </source>
</evidence>
<dbReference type="GO" id="GO:0046983">
    <property type="term" value="F:protein dimerization activity"/>
    <property type="evidence" value="ECO:0007669"/>
    <property type="project" value="InterPro"/>
</dbReference>
<dbReference type="InterPro" id="IPR012337">
    <property type="entry name" value="RNaseH-like_sf"/>
</dbReference>
<gene>
    <name evidence="2" type="ORF">GPM918_LOCUS36834</name>
    <name evidence="3" type="ORF">SRO942_LOCUS37587</name>
</gene>
<dbReference type="SUPFAM" id="SSF53098">
    <property type="entry name" value="Ribonuclease H-like"/>
    <property type="match status" value="1"/>
</dbReference>
<keyword evidence="4" id="KW-1185">Reference proteome</keyword>
<dbReference type="EMBL" id="CAJNOQ010022695">
    <property type="protein sequence ID" value="CAF1504558.1"/>
    <property type="molecule type" value="Genomic_DNA"/>
</dbReference>
<sequence>MQFFTARHLIFSPTEEVSGSLQRIDNCLQDVLCAIKTLTRYLERIKCVQYFKTFYELVLKEAEPLTQEPKLPRVRRPPKRFADTLQASVVHQISTTYLRFQQSVFPLLCKVEKFILAAANGTKEEADDLNIENIIEFLTDNINISHLQREMNMLTDYLLIINLENNFGIRKISKIQTICDLLNVQSVGKAMFCEFSTLIRLYLTIPVTTATAERSFSVMNRIKTYLRSSMTQQRLNHVIIPHIHTEKLDKLDLNNICSDFILKTTVEKLFLVVNSVV</sequence>
<evidence type="ECO:0000313" key="3">
    <source>
        <dbReference type="EMBL" id="CAF4365956.1"/>
    </source>
</evidence>
<dbReference type="Pfam" id="PF05699">
    <property type="entry name" value="Dimer_Tnp_hAT"/>
    <property type="match status" value="1"/>
</dbReference>
<dbReference type="InterPro" id="IPR008906">
    <property type="entry name" value="HATC_C_dom"/>
</dbReference>
<evidence type="ECO:0000259" key="1">
    <source>
        <dbReference type="Pfam" id="PF05699"/>
    </source>
</evidence>
<name>A0A815TS27_9BILA</name>